<dbReference type="PROSITE" id="PS50937">
    <property type="entry name" value="HTH_MERR_2"/>
    <property type="match status" value="1"/>
</dbReference>
<dbReference type="Pfam" id="PF07739">
    <property type="entry name" value="TipAS"/>
    <property type="match status" value="1"/>
</dbReference>
<evidence type="ECO:0000256" key="1">
    <source>
        <dbReference type="ARBA" id="ARBA00023015"/>
    </source>
</evidence>
<dbReference type="Gene3D" id="1.10.490.50">
    <property type="entry name" value="Antibiotic binding domain of TipA-like multidrug resistance regulators"/>
    <property type="match status" value="1"/>
</dbReference>
<organism evidence="6 7">
    <name type="scientific">Candidatus Faecalibacterium intestinigallinarum</name>
    <dbReference type="NCBI Taxonomy" id="2838581"/>
    <lineage>
        <taxon>Bacteria</taxon>
        <taxon>Bacillati</taxon>
        <taxon>Bacillota</taxon>
        <taxon>Clostridia</taxon>
        <taxon>Eubacteriales</taxon>
        <taxon>Oscillospiraceae</taxon>
        <taxon>Faecalibacterium</taxon>
    </lineage>
</organism>
<dbReference type="SMART" id="SM00422">
    <property type="entry name" value="HTH_MERR"/>
    <property type="match status" value="1"/>
</dbReference>
<dbReference type="AlphaFoldDB" id="A0A9D1QAG3"/>
<proteinExistence type="predicted"/>
<dbReference type="SUPFAM" id="SSF46955">
    <property type="entry name" value="Putative DNA-binding domain"/>
    <property type="match status" value="1"/>
</dbReference>
<dbReference type="InterPro" id="IPR009061">
    <property type="entry name" value="DNA-bd_dom_put_sf"/>
</dbReference>
<evidence type="ECO:0000313" key="6">
    <source>
        <dbReference type="EMBL" id="HIW09473.1"/>
    </source>
</evidence>
<evidence type="ECO:0000256" key="3">
    <source>
        <dbReference type="ARBA" id="ARBA00023159"/>
    </source>
</evidence>
<dbReference type="PANTHER" id="PTHR30204">
    <property type="entry name" value="REDOX-CYCLING DRUG-SENSING TRANSCRIPTIONAL ACTIVATOR SOXR"/>
    <property type="match status" value="1"/>
</dbReference>
<dbReference type="InterPro" id="IPR012925">
    <property type="entry name" value="TipAS_dom"/>
</dbReference>
<dbReference type="CDD" id="cd01106">
    <property type="entry name" value="HTH_TipAL-Mta"/>
    <property type="match status" value="1"/>
</dbReference>
<dbReference type="PRINTS" id="PR00040">
    <property type="entry name" value="HTHMERR"/>
</dbReference>
<dbReference type="GO" id="GO:0003677">
    <property type="term" value="F:DNA binding"/>
    <property type="evidence" value="ECO:0007669"/>
    <property type="project" value="UniProtKB-KW"/>
</dbReference>
<dbReference type="InterPro" id="IPR047057">
    <property type="entry name" value="MerR_fam"/>
</dbReference>
<keyword evidence="2" id="KW-0238">DNA-binding</keyword>
<evidence type="ECO:0000259" key="5">
    <source>
        <dbReference type="PROSITE" id="PS50937"/>
    </source>
</evidence>
<dbReference type="SUPFAM" id="SSF89082">
    <property type="entry name" value="Antibiotic binding domain of TipA-like multidrug resistance regulators"/>
    <property type="match status" value="1"/>
</dbReference>
<gene>
    <name evidence="6" type="ORF">H9890_08765</name>
</gene>
<dbReference type="GO" id="GO:0003700">
    <property type="term" value="F:DNA-binding transcription factor activity"/>
    <property type="evidence" value="ECO:0007669"/>
    <property type="project" value="InterPro"/>
</dbReference>
<keyword evidence="1" id="KW-0805">Transcription regulation</keyword>
<comment type="caution">
    <text evidence="6">The sequence shown here is derived from an EMBL/GenBank/DDBJ whole genome shotgun (WGS) entry which is preliminary data.</text>
</comment>
<accession>A0A9D1QAG3</accession>
<reference evidence="6" key="2">
    <citation type="submission" date="2021-04" db="EMBL/GenBank/DDBJ databases">
        <authorList>
            <person name="Gilroy R."/>
        </authorList>
    </citation>
    <scope>NUCLEOTIDE SEQUENCE</scope>
    <source>
        <strain evidence="6">ChiHcolR34-3080</strain>
    </source>
</reference>
<dbReference type="InterPro" id="IPR036244">
    <property type="entry name" value="TipA-like_antibiotic-bd"/>
</dbReference>
<reference evidence="6" key="1">
    <citation type="journal article" date="2021" name="PeerJ">
        <title>Extensive microbial diversity within the chicken gut microbiome revealed by metagenomics and culture.</title>
        <authorList>
            <person name="Gilroy R."/>
            <person name="Ravi A."/>
            <person name="Getino M."/>
            <person name="Pursley I."/>
            <person name="Horton D.L."/>
            <person name="Alikhan N.F."/>
            <person name="Baker D."/>
            <person name="Gharbi K."/>
            <person name="Hall N."/>
            <person name="Watson M."/>
            <person name="Adriaenssens E.M."/>
            <person name="Foster-Nyarko E."/>
            <person name="Jarju S."/>
            <person name="Secka A."/>
            <person name="Antonio M."/>
            <person name="Oren A."/>
            <person name="Chaudhuri R.R."/>
            <person name="La Ragione R."/>
            <person name="Hildebrand F."/>
            <person name="Pallen M.J."/>
        </authorList>
    </citation>
    <scope>NUCLEOTIDE SEQUENCE</scope>
    <source>
        <strain evidence="6">ChiHcolR34-3080</strain>
    </source>
</reference>
<dbReference type="Proteomes" id="UP000823933">
    <property type="component" value="Unassembled WGS sequence"/>
</dbReference>
<dbReference type="InterPro" id="IPR000551">
    <property type="entry name" value="MerR-type_HTH_dom"/>
</dbReference>
<dbReference type="Gene3D" id="1.10.1660.10">
    <property type="match status" value="1"/>
</dbReference>
<dbReference type="Pfam" id="PF13411">
    <property type="entry name" value="MerR_1"/>
    <property type="match status" value="1"/>
</dbReference>
<dbReference type="PANTHER" id="PTHR30204:SF90">
    <property type="entry name" value="HTH-TYPE TRANSCRIPTIONAL ACTIVATOR MTA"/>
    <property type="match status" value="1"/>
</dbReference>
<evidence type="ECO:0000313" key="7">
    <source>
        <dbReference type="Proteomes" id="UP000823933"/>
    </source>
</evidence>
<protein>
    <submittedName>
        <fullName evidence="6">MerR family transcriptional regulator</fullName>
    </submittedName>
</protein>
<evidence type="ECO:0000256" key="2">
    <source>
        <dbReference type="ARBA" id="ARBA00023125"/>
    </source>
</evidence>
<sequence>MWTVKQVSRITGVSVRTLHHYDAIGLLRPAKVTDAGYRLYDDAALRRLQNILLFRELQFPLREIKAILDSPNFDPAAALEQQIQLLEMQRRHIGDLIAFARALQQKGASIMDFKSFDTREMEQYKAEAKGRWGGSEAWQECARKEAAGADFAKGGRELMELLAEFGALRQLAPDAPAVQEKAAALQAFITEHYYTCTKEILNGLGQMYTEDERFRQNIDCAGGEGTAAFVRRAIEVYCGKE</sequence>
<name>A0A9D1QAG3_9FIRM</name>
<evidence type="ECO:0000256" key="4">
    <source>
        <dbReference type="ARBA" id="ARBA00023163"/>
    </source>
</evidence>
<dbReference type="EMBL" id="DXHQ01000100">
    <property type="protein sequence ID" value="HIW09473.1"/>
    <property type="molecule type" value="Genomic_DNA"/>
</dbReference>
<keyword evidence="3" id="KW-0010">Activator</keyword>
<keyword evidence="4" id="KW-0804">Transcription</keyword>
<feature type="domain" description="HTH merR-type" evidence="5">
    <location>
        <begin position="1"/>
        <end position="70"/>
    </location>
</feature>